<evidence type="ECO:0008006" key="4">
    <source>
        <dbReference type="Google" id="ProtNLM"/>
    </source>
</evidence>
<sequence>MFGADMIVMYSKHPCVPDDPYQLAYEHGRQLEFAVHLGSSAEVSLDKLEHGKYQVSDGEKELFEATSVADMEFKKRISNIPMGDAASVLDSALNFSQAGKSTQGTEASENGKRPSNIVCGELVNKRAKKEDQAGKMGHFAGNSNSPINFTFEEKSFSEEPEWKIAASVVNANGESPAATNLLLPGATCNIIEVDNRQGQPAGLSFFPGYEYLHRAGLDLLEDVHSPLSEYSHRRFVPIGLDHQADLPQWSPKDFGRPGSQFGFSAAHSARSNVTPTLPVIESNEVSADKWLGICVIPMPGLHSMPAESRVCCPKQDCDCGDEGSIRCVRHHVMEAREKLKGALGNKNFIELGFPDMGEDVAQRWTEEEENSFHMVVLSNSASLGRNFWTMLPRTFPSRSFKEIVSYYFNVFILRKRADQNRMNPLNVDSDNDEWQESSDGEFEMSEEEEEDSVVESPNDGNSLTLNDDASEDLDFDDEVDDEEEYQKHLVGTEDEGFYCASVGSTGYKPMPPCKQPIDGNSRDCSLDQDVQDDSCTSFEGPCNVSDSCVERDQENLHTEHRNNCMVGFADYEFIDGHHDSKPWEINYVRANEKEFDFFPTCNVLEEVFGKGV</sequence>
<dbReference type="PANTHER" id="PTHR46872:SF10">
    <property type="entry name" value="MYB-LIKE DOMAIN-CONTAINING PROTEIN"/>
    <property type="match status" value="1"/>
</dbReference>
<organism evidence="2 3">
    <name type="scientific">Dendrobium chrysotoxum</name>
    <name type="common">Orchid</name>
    <dbReference type="NCBI Taxonomy" id="161865"/>
    <lineage>
        <taxon>Eukaryota</taxon>
        <taxon>Viridiplantae</taxon>
        <taxon>Streptophyta</taxon>
        <taxon>Embryophyta</taxon>
        <taxon>Tracheophyta</taxon>
        <taxon>Spermatophyta</taxon>
        <taxon>Magnoliopsida</taxon>
        <taxon>Liliopsida</taxon>
        <taxon>Asparagales</taxon>
        <taxon>Orchidaceae</taxon>
        <taxon>Epidendroideae</taxon>
        <taxon>Malaxideae</taxon>
        <taxon>Dendrobiinae</taxon>
        <taxon>Dendrobium</taxon>
    </lineage>
</organism>
<dbReference type="Proteomes" id="UP000775213">
    <property type="component" value="Unassembled WGS sequence"/>
</dbReference>
<proteinExistence type="predicted"/>
<dbReference type="InterPro" id="IPR001005">
    <property type="entry name" value="SANT/Myb"/>
</dbReference>
<reference evidence="2 3" key="1">
    <citation type="journal article" date="2021" name="Hortic Res">
        <title>Chromosome-scale assembly of the Dendrobium chrysotoxum genome enhances the understanding of orchid evolution.</title>
        <authorList>
            <person name="Zhang Y."/>
            <person name="Zhang G.Q."/>
            <person name="Zhang D."/>
            <person name="Liu X.D."/>
            <person name="Xu X.Y."/>
            <person name="Sun W.H."/>
            <person name="Yu X."/>
            <person name="Zhu X."/>
            <person name="Wang Z.W."/>
            <person name="Zhao X."/>
            <person name="Zhong W.Y."/>
            <person name="Chen H."/>
            <person name="Yin W.L."/>
            <person name="Huang T."/>
            <person name="Niu S.C."/>
            <person name="Liu Z.J."/>
        </authorList>
    </citation>
    <scope>NUCLEOTIDE SEQUENCE [LARGE SCALE GENOMIC DNA]</scope>
    <source>
        <strain evidence="2">Lindl</strain>
    </source>
</reference>
<feature type="compositionally biased region" description="Acidic residues" evidence="1">
    <location>
        <begin position="429"/>
        <end position="453"/>
    </location>
</feature>
<dbReference type="EMBL" id="JAGFBR010000005">
    <property type="protein sequence ID" value="KAH0467437.1"/>
    <property type="molecule type" value="Genomic_DNA"/>
</dbReference>
<evidence type="ECO:0000256" key="1">
    <source>
        <dbReference type="SAM" id="MobiDB-lite"/>
    </source>
</evidence>
<name>A0AAV7HGL7_DENCH</name>
<keyword evidence="3" id="KW-1185">Reference proteome</keyword>
<accession>A0AAV7HGL7</accession>
<dbReference type="PANTHER" id="PTHR46872">
    <property type="entry name" value="DNA BINDING PROTEIN"/>
    <property type="match status" value="1"/>
</dbReference>
<evidence type="ECO:0000313" key="2">
    <source>
        <dbReference type="EMBL" id="KAH0467437.1"/>
    </source>
</evidence>
<protein>
    <recommendedName>
        <fullName evidence="4">Myb-like domain-containing protein</fullName>
    </recommendedName>
</protein>
<dbReference type="AlphaFoldDB" id="A0AAV7HGL7"/>
<dbReference type="CDD" id="cd00167">
    <property type="entry name" value="SANT"/>
    <property type="match status" value="1"/>
</dbReference>
<comment type="caution">
    <text evidence="2">The sequence shown here is derived from an EMBL/GenBank/DDBJ whole genome shotgun (WGS) entry which is preliminary data.</text>
</comment>
<feature type="region of interest" description="Disordered" evidence="1">
    <location>
        <begin position="422"/>
        <end position="473"/>
    </location>
</feature>
<gene>
    <name evidence="2" type="ORF">IEQ34_004675</name>
</gene>
<evidence type="ECO:0000313" key="3">
    <source>
        <dbReference type="Proteomes" id="UP000775213"/>
    </source>
</evidence>